<evidence type="ECO:0000259" key="1">
    <source>
        <dbReference type="PROSITE" id="PS50883"/>
    </source>
</evidence>
<evidence type="ECO:0000313" key="3">
    <source>
        <dbReference type="Proteomes" id="UP000266385"/>
    </source>
</evidence>
<comment type="caution">
    <text evidence="2">The sequence shown here is derived from an EMBL/GenBank/DDBJ whole genome shotgun (WGS) entry which is preliminary data.</text>
</comment>
<dbReference type="Proteomes" id="UP000266385">
    <property type="component" value="Unassembled WGS sequence"/>
</dbReference>
<proteinExistence type="predicted"/>
<dbReference type="SMART" id="SM00052">
    <property type="entry name" value="EAL"/>
    <property type="match status" value="1"/>
</dbReference>
<organism evidence="2 3">
    <name type="scientific">Henriciella mobilis</name>
    <dbReference type="NCBI Taxonomy" id="2305467"/>
    <lineage>
        <taxon>Bacteria</taxon>
        <taxon>Pseudomonadati</taxon>
        <taxon>Pseudomonadota</taxon>
        <taxon>Alphaproteobacteria</taxon>
        <taxon>Hyphomonadales</taxon>
        <taxon>Hyphomonadaceae</taxon>
        <taxon>Henriciella</taxon>
    </lineage>
</organism>
<accession>A0A399RFW8</accession>
<dbReference type="SUPFAM" id="SSF141868">
    <property type="entry name" value="EAL domain-like"/>
    <property type="match status" value="1"/>
</dbReference>
<dbReference type="EMBL" id="QWFX01000006">
    <property type="protein sequence ID" value="RIJ30490.1"/>
    <property type="molecule type" value="Genomic_DNA"/>
</dbReference>
<dbReference type="PANTHER" id="PTHR33121:SF76">
    <property type="entry name" value="SIGNALING PROTEIN"/>
    <property type="match status" value="1"/>
</dbReference>
<protein>
    <submittedName>
        <fullName evidence="2">EAL domain-containing protein</fullName>
    </submittedName>
</protein>
<keyword evidence="3" id="KW-1185">Reference proteome</keyword>
<dbReference type="GO" id="GO:0071111">
    <property type="term" value="F:cyclic-guanylate-specific phosphodiesterase activity"/>
    <property type="evidence" value="ECO:0007669"/>
    <property type="project" value="InterPro"/>
</dbReference>
<evidence type="ECO:0000313" key="2">
    <source>
        <dbReference type="EMBL" id="RIJ30490.1"/>
    </source>
</evidence>
<dbReference type="OrthoDB" id="7279500at2"/>
<sequence length="276" mass="31124">MNLARLTQRIFELDGGHRAFDFGLFEIRSAFQPIYAINNNAGMLYGVEALARPIFKGKPIEPMDFFSRLSSRDRFVADWACLCLHIANTAAWQLGNTSLFVNLNPGSCDYLDQMLTGLDQYADLVREQGVQPSKVVFEITEEEGGDKDALIRITEKLRDLGFQIAIDDFGVGSSDLLRVVDIKPDIVKIDAGWFRHMMEGDDTRRFAHQIILKLHEIRAHLLFEGVETPRELHWARECAGSLIQGWLFGKATHMGEATRASKVAVPDTRQPEKQSA</sequence>
<dbReference type="InterPro" id="IPR001633">
    <property type="entry name" value="EAL_dom"/>
</dbReference>
<name>A0A399RFW8_9PROT</name>
<dbReference type="AlphaFoldDB" id="A0A399RFW8"/>
<gene>
    <name evidence="2" type="ORF">D1223_07620</name>
</gene>
<reference evidence="2 3" key="1">
    <citation type="submission" date="2018-08" db="EMBL/GenBank/DDBJ databases">
        <title>Henriciella mobilis sp. nov., isolated from seawater.</title>
        <authorList>
            <person name="Cheng H."/>
            <person name="Wu Y.-H."/>
            <person name="Xu X.-W."/>
            <person name="Guo L.-L."/>
        </authorList>
    </citation>
    <scope>NUCLEOTIDE SEQUENCE [LARGE SCALE GENOMIC DNA]</scope>
    <source>
        <strain evidence="2 3">JN25</strain>
    </source>
</reference>
<dbReference type="Gene3D" id="3.20.20.450">
    <property type="entry name" value="EAL domain"/>
    <property type="match status" value="1"/>
</dbReference>
<dbReference type="PROSITE" id="PS50883">
    <property type="entry name" value="EAL"/>
    <property type="match status" value="1"/>
</dbReference>
<dbReference type="PANTHER" id="PTHR33121">
    <property type="entry name" value="CYCLIC DI-GMP PHOSPHODIESTERASE PDEF"/>
    <property type="match status" value="1"/>
</dbReference>
<dbReference type="InterPro" id="IPR050706">
    <property type="entry name" value="Cyclic-di-GMP_PDE-like"/>
</dbReference>
<dbReference type="Pfam" id="PF00563">
    <property type="entry name" value="EAL"/>
    <property type="match status" value="1"/>
</dbReference>
<dbReference type="RefSeq" id="WP_119375801.1">
    <property type="nucleotide sequence ID" value="NZ_QWFX01000006.1"/>
</dbReference>
<dbReference type="CDD" id="cd01948">
    <property type="entry name" value="EAL"/>
    <property type="match status" value="1"/>
</dbReference>
<feature type="domain" description="EAL" evidence="1">
    <location>
        <begin position="9"/>
        <end position="265"/>
    </location>
</feature>
<dbReference type="InterPro" id="IPR035919">
    <property type="entry name" value="EAL_sf"/>
</dbReference>